<evidence type="ECO:0000313" key="1">
    <source>
        <dbReference type="EMBL" id="AQZ62256.1"/>
    </source>
</evidence>
<accession>A0A1U9ZWB5</accession>
<organism evidence="1 2">
    <name type="scientific">[Actinomadura] parvosata subsp. kistnae</name>
    <dbReference type="NCBI Taxonomy" id="1909395"/>
    <lineage>
        <taxon>Bacteria</taxon>
        <taxon>Bacillati</taxon>
        <taxon>Actinomycetota</taxon>
        <taxon>Actinomycetes</taxon>
        <taxon>Streptosporangiales</taxon>
        <taxon>Streptosporangiaceae</taxon>
        <taxon>Nonomuraea</taxon>
    </lineage>
</organism>
<keyword evidence="2" id="KW-1185">Reference proteome</keyword>
<protein>
    <submittedName>
        <fullName evidence="1">Uncharacterized protein</fullName>
    </submittedName>
</protein>
<evidence type="ECO:0000313" key="2">
    <source>
        <dbReference type="Proteomes" id="UP000190797"/>
    </source>
</evidence>
<dbReference type="AlphaFoldDB" id="A0A1U9ZWB5"/>
<dbReference type="KEGG" id="noa:BKM31_12995"/>
<proteinExistence type="predicted"/>
<name>A0A1U9ZWB5_9ACTN</name>
<dbReference type="EMBL" id="CP017717">
    <property type="protein sequence ID" value="AQZ62256.1"/>
    <property type="molecule type" value="Genomic_DNA"/>
</dbReference>
<gene>
    <name evidence="1" type="ORF">BKM31_12995</name>
</gene>
<dbReference type="Proteomes" id="UP000190797">
    <property type="component" value="Chromosome"/>
</dbReference>
<sequence length="86" mass="9679">MSAPRDQTTGVSAAELTAVLEQFIRKFIRLPWVQRLSFTPLSALHTLAGRGPQRLTTLAAMTQIVTRLEHEGLVGLDQRRDHEERS</sequence>
<dbReference type="STRING" id="1909395.BKM31_12995"/>
<reference evidence="2" key="1">
    <citation type="journal article" date="2017" name="Med. Chem. Commun.">
        <title>Nonomuraea sp. ATCC 55076 harbours the largest actinomycete chromosome to date and the kistamicin biosynthetic gene cluster.</title>
        <authorList>
            <person name="Nazari B."/>
            <person name="Forneris C.C."/>
            <person name="Gibson M.I."/>
            <person name="Moon K."/>
            <person name="Schramma K.R."/>
            <person name="Seyedsayamdost M.R."/>
        </authorList>
    </citation>
    <scope>NUCLEOTIDE SEQUENCE [LARGE SCALE GENOMIC DNA]</scope>
    <source>
        <strain evidence="2">ATCC 55076</strain>
    </source>
</reference>